<accession>A0A0A9G2U7</accession>
<reference evidence="2" key="1">
    <citation type="submission" date="2014-09" db="EMBL/GenBank/DDBJ databases">
        <authorList>
            <person name="Magalhaes I.L.F."/>
            <person name="Oliveira U."/>
            <person name="Santos F.R."/>
            <person name="Vidigal T.H.D.A."/>
            <person name="Brescovit A.D."/>
            <person name="Santos A.J."/>
        </authorList>
    </citation>
    <scope>NUCLEOTIDE SEQUENCE</scope>
    <source>
        <tissue evidence="2">Shoot tissue taken approximately 20 cm above the soil surface</tissue>
    </source>
</reference>
<evidence type="ECO:0000256" key="1">
    <source>
        <dbReference type="SAM" id="MobiDB-lite"/>
    </source>
</evidence>
<feature type="compositionally biased region" description="Pro residues" evidence="1">
    <location>
        <begin position="16"/>
        <end position="28"/>
    </location>
</feature>
<reference evidence="2" key="2">
    <citation type="journal article" date="2015" name="Data Brief">
        <title>Shoot transcriptome of the giant reed, Arundo donax.</title>
        <authorList>
            <person name="Barrero R.A."/>
            <person name="Guerrero F.D."/>
            <person name="Moolhuijzen P."/>
            <person name="Goolsby J.A."/>
            <person name="Tidwell J."/>
            <person name="Bellgard S.E."/>
            <person name="Bellgard M.I."/>
        </authorList>
    </citation>
    <scope>NUCLEOTIDE SEQUENCE</scope>
    <source>
        <tissue evidence="2">Shoot tissue taken approximately 20 cm above the soil surface</tissue>
    </source>
</reference>
<feature type="region of interest" description="Disordered" evidence="1">
    <location>
        <begin position="1"/>
        <end position="37"/>
    </location>
</feature>
<name>A0A0A9G2U7_ARUDO</name>
<organism evidence="2">
    <name type="scientific">Arundo donax</name>
    <name type="common">Giant reed</name>
    <name type="synonym">Donax arundinaceus</name>
    <dbReference type="NCBI Taxonomy" id="35708"/>
    <lineage>
        <taxon>Eukaryota</taxon>
        <taxon>Viridiplantae</taxon>
        <taxon>Streptophyta</taxon>
        <taxon>Embryophyta</taxon>
        <taxon>Tracheophyta</taxon>
        <taxon>Spermatophyta</taxon>
        <taxon>Magnoliopsida</taxon>
        <taxon>Liliopsida</taxon>
        <taxon>Poales</taxon>
        <taxon>Poaceae</taxon>
        <taxon>PACMAD clade</taxon>
        <taxon>Arundinoideae</taxon>
        <taxon>Arundineae</taxon>
        <taxon>Arundo</taxon>
    </lineage>
</organism>
<protein>
    <submittedName>
        <fullName evidence="2">Uncharacterized protein</fullName>
    </submittedName>
</protein>
<sequence>MGLPGARGCPEGSRPLPRPRPRPAPPPMPEKEEKAAA</sequence>
<dbReference type="EMBL" id="GBRH01180102">
    <property type="protein sequence ID" value="JAE17794.1"/>
    <property type="molecule type" value="Transcribed_RNA"/>
</dbReference>
<proteinExistence type="predicted"/>
<evidence type="ECO:0000313" key="2">
    <source>
        <dbReference type="EMBL" id="JAE17794.1"/>
    </source>
</evidence>
<dbReference type="AlphaFoldDB" id="A0A0A9G2U7"/>